<accession>A0AAD9ZSW0</accession>
<keyword evidence="2" id="KW-1185">Reference proteome</keyword>
<organism evidence="1 2">
    <name type="scientific">Dipteronia sinensis</name>
    <dbReference type="NCBI Taxonomy" id="43782"/>
    <lineage>
        <taxon>Eukaryota</taxon>
        <taxon>Viridiplantae</taxon>
        <taxon>Streptophyta</taxon>
        <taxon>Embryophyta</taxon>
        <taxon>Tracheophyta</taxon>
        <taxon>Spermatophyta</taxon>
        <taxon>Magnoliopsida</taxon>
        <taxon>eudicotyledons</taxon>
        <taxon>Gunneridae</taxon>
        <taxon>Pentapetalae</taxon>
        <taxon>rosids</taxon>
        <taxon>malvids</taxon>
        <taxon>Sapindales</taxon>
        <taxon>Sapindaceae</taxon>
        <taxon>Hippocastanoideae</taxon>
        <taxon>Acereae</taxon>
        <taxon>Dipteronia</taxon>
    </lineage>
</organism>
<name>A0AAD9ZSW0_9ROSI</name>
<reference evidence="1" key="1">
    <citation type="journal article" date="2023" name="Plant J.">
        <title>Genome sequences and population genomics provide insights into the demographic history, inbreeding, and mutation load of two 'living fossil' tree species of Dipteronia.</title>
        <authorList>
            <person name="Feng Y."/>
            <person name="Comes H.P."/>
            <person name="Chen J."/>
            <person name="Zhu S."/>
            <person name="Lu R."/>
            <person name="Zhang X."/>
            <person name="Li P."/>
            <person name="Qiu J."/>
            <person name="Olsen K.M."/>
            <person name="Qiu Y."/>
        </authorList>
    </citation>
    <scope>NUCLEOTIDE SEQUENCE</scope>
    <source>
        <strain evidence="1">NBL</strain>
    </source>
</reference>
<dbReference type="AlphaFoldDB" id="A0AAD9ZSW0"/>
<protein>
    <submittedName>
        <fullName evidence="1">Uncharacterized protein</fullName>
    </submittedName>
</protein>
<sequence length="87" mass="9008">MSSGEGSPNWTVFDGVQIVPSTPEPAITNLEYALATAHLHSSSSSILKNMSSDANASPRYDAQLADEAYKAGCAALAASKLDVALHS</sequence>
<evidence type="ECO:0000313" key="2">
    <source>
        <dbReference type="Proteomes" id="UP001281410"/>
    </source>
</evidence>
<gene>
    <name evidence="1" type="ORF">Dsin_028792</name>
</gene>
<dbReference type="EMBL" id="JANJYJ010000009">
    <property type="protein sequence ID" value="KAK3189231.1"/>
    <property type="molecule type" value="Genomic_DNA"/>
</dbReference>
<comment type="caution">
    <text evidence="1">The sequence shown here is derived from an EMBL/GenBank/DDBJ whole genome shotgun (WGS) entry which is preliminary data.</text>
</comment>
<evidence type="ECO:0000313" key="1">
    <source>
        <dbReference type="EMBL" id="KAK3189231.1"/>
    </source>
</evidence>
<dbReference type="Proteomes" id="UP001281410">
    <property type="component" value="Unassembled WGS sequence"/>
</dbReference>
<proteinExistence type="predicted"/>